<evidence type="ECO:0000313" key="2">
    <source>
        <dbReference type="EMBL" id="SBP51123.1"/>
    </source>
</evidence>
<protein>
    <submittedName>
        <fullName evidence="2">Platelet derived growth factor C</fullName>
    </submittedName>
</protein>
<evidence type="ECO:0000256" key="1">
    <source>
        <dbReference type="SAM" id="Phobius"/>
    </source>
</evidence>
<keyword evidence="1" id="KW-1133">Transmembrane helix</keyword>
<dbReference type="AlphaFoldDB" id="A0A1A8A8W5"/>
<name>A0A1A8A8W5_NOTFU</name>
<keyword evidence="1" id="KW-0812">Transmembrane</keyword>
<keyword evidence="1" id="KW-0472">Membrane</keyword>
<feature type="non-terminal residue" evidence="2">
    <location>
        <position position="1"/>
    </location>
</feature>
<organism evidence="2">
    <name type="scientific">Nothobranchius furzeri</name>
    <name type="common">Turquoise killifish</name>
    <dbReference type="NCBI Taxonomy" id="105023"/>
    <lineage>
        <taxon>Eukaryota</taxon>
        <taxon>Metazoa</taxon>
        <taxon>Chordata</taxon>
        <taxon>Craniata</taxon>
        <taxon>Vertebrata</taxon>
        <taxon>Euteleostomi</taxon>
        <taxon>Actinopterygii</taxon>
        <taxon>Neopterygii</taxon>
        <taxon>Teleostei</taxon>
        <taxon>Neoteleostei</taxon>
        <taxon>Acanthomorphata</taxon>
        <taxon>Ovalentaria</taxon>
        <taxon>Atherinomorphae</taxon>
        <taxon>Cyprinodontiformes</taxon>
        <taxon>Nothobranchiidae</taxon>
        <taxon>Nothobranchius</taxon>
    </lineage>
</organism>
<reference evidence="2" key="1">
    <citation type="submission" date="2016-05" db="EMBL/GenBank/DDBJ databases">
        <authorList>
            <person name="Lavstsen T."/>
            <person name="Jespersen J.S."/>
        </authorList>
    </citation>
    <scope>NUCLEOTIDE SEQUENCE</scope>
    <source>
        <tissue evidence="2">Brain</tissue>
    </source>
</reference>
<reference evidence="2" key="2">
    <citation type="submission" date="2016-06" db="EMBL/GenBank/DDBJ databases">
        <title>The genome of a short-lived fish provides insights into sex chromosome evolution and the genetic control of aging.</title>
        <authorList>
            <person name="Reichwald K."/>
            <person name="Felder M."/>
            <person name="Petzold A."/>
            <person name="Koch P."/>
            <person name="Groth M."/>
            <person name="Platzer M."/>
        </authorList>
    </citation>
    <scope>NUCLEOTIDE SEQUENCE</scope>
    <source>
        <tissue evidence="2">Brain</tissue>
    </source>
</reference>
<accession>A0A1A8A8W5</accession>
<feature type="non-terminal residue" evidence="2">
    <location>
        <position position="120"/>
    </location>
</feature>
<proteinExistence type="predicted"/>
<feature type="transmembrane region" description="Helical" evidence="1">
    <location>
        <begin position="54"/>
        <end position="75"/>
    </location>
</feature>
<sequence>CLMSISELTPSALIPQLFVFLSPTQREVLFMSSLSLLSSFFLFAMDLIRGTKHLLKTALCVNILFSHVFYTIVPFQAKILKEKKLHSESVLWIKRLPLICLCNVEFACVRNAEHQAIFAK</sequence>
<dbReference type="EMBL" id="HADY01012638">
    <property type="protein sequence ID" value="SBP51123.1"/>
    <property type="molecule type" value="Transcribed_RNA"/>
</dbReference>
<gene>
    <name evidence="2" type="primary">PDGFC</name>
</gene>
<feature type="transmembrane region" description="Helical" evidence="1">
    <location>
        <begin position="28"/>
        <end position="48"/>
    </location>
</feature>